<evidence type="ECO:0000256" key="11">
    <source>
        <dbReference type="SAM" id="Phobius"/>
    </source>
</evidence>
<evidence type="ECO:0000313" key="14">
    <source>
        <dbReference type="Proteomes" id="UP001431783"/>
    </source>
</evidence>
<evidence type="ECO:0000256" key="2">
    <source>
        <dbReference type="ARBA" id="ARBA00008869"/>
    </source>
</evidence>
<dbReference type="EMBL" id="JARQZJ010000065">
    <property type="protein sequence ID" value="KAK9880473.1"/>
    <property type="molecule type" value="Genomic_DNA"/>
</dbReference>
<evidence type="ECO:0000256" key="10">
    <source>
        <dbReference type="SAM" id="MobiDB-lite"/>
    </source>
</evidence>
<evidence type="ECO:0000256" key="1">
    <source>
        <dbReference type="ARBA" id="ARBA00004141"/>
    </source>
</evidence>
<dbReference type="Pfam" id="PF23321">
    <property type="entry name" value="R1_ABCA1"/>
    <property type="match status" value="1"/>
</dbReference>
<dbReference type="SMART" id="SM00382">
    <property type="entry name" value="AAA"/>
    <property type="match status" value="2"/>
</dbReference>
<evidence type="ECO:0000256" key="7">
    <source>
        <dbReference type="ARBA" id="ARBA00022840"/>
    </source>
</evidence>
<keyword evidence="6" id="KW-0547">Nucleotide-binding</keyword>
<reference evidence="13 14" key="1">
    <citation type="submission" date="2023-03" db="EMBL/GenBank/DDBJ databases">
        <title>Genome insight into feeding habits of ladybird beetles.</title>
        <authorList>
            <person name="Li H.-S."/>
            <person name="Huang Y.-H."/>
            <person name="Pang H."/>
        </authorList>
    </citation>
    <scope>NUCLEOTIDE SEQUENCE [LARGE SCALE GENOMIC DNA]</scope>
    <source>
        <strain evidence="13">SYSU_2023b</strain>
        <tissue evidence="13">Whole body</tissue>
    </source>
</reference>
<comment type="caution">
    <text evidence="13">The sequence shown here is derived from an EMBL/GenBank/DDBJ whole genome shotgun (WGS) entry which is preliminary data.</text>
</comment>
<feature type="compositionally biased region" description="Polar residues" evidence="10">
    <location>
        <begin position="1535"/>
        <end position="1546"/>
    </location>
</feature>
<feature type="transmembrane region" description="Helical" evidence="11">
    <location>
        <begin position="1238"/>
        <end position="1259"/>
    </location>
</feature>
<dbReference type="InterPro" id="IPR013525">
    <property type="entry name" value="ABC2_TM"/>
</dbReference>
<dbReference type="PANTHER" id="PTHR19229:SF36">
    <property type="entry name" value="ATP-BINDING CASSETTE SUB-FAMILY A MEMBER 2"/>
    <property type="match status" value="1"/>
</dbReference>
<feature type="transmembrane region" description="Helical" evidence="11">
    <location>
        <begin position="1127"/>
        <end position="1153"/>
    </location>
</feature>
<sequence length="1711" mass="195211">MVYLKQLRLVLWKNSIIRKRHWVLTLFEIFLPIILFVLVSYGRSKISGIAKKEIVEPTYSELIHISNRNEIYYTVIDISSTRFYFTPVNNFTDELMTKFQRKLSIYTNDIIQCKTREELQDKISTSNHSVVAIIFKSNNTKELHYDISVYDQHSRVENFELFSSEFQYSSSGFNNYFQNGFITIQTTLGLSFIEMKNNNTMPIYLTMQEFPFPPYRQDAGLIQTFMPFLSHITIFSFIFICPALIMRIIEEKSSGTRELLKMVGLKCWMLWLGWFLHAFLPNIISVILIVILMKAPLWGTETPPIEYCRTDIFFVFLLLYLISSITLCFAISSMFKRPFFGVVIGITVWILSYAIPEGLISNSNLGKGFKLLLALFPNMCLSYGYKAIAVYEAREIGVNWTNLMEPGTESLDEITMANVWIMFIVDILFYMLITLYVSNVFPGPYGIPMSWNFPVYYFKRFFSKNNKINEDGSEPLDSYESHNENGIEIRHLKKTFGNTVAVNNLSMDVKKNQITVLLGHNGAGKSTTMFMITGMINFTKGRIKVYNHDIKSEEKEVRAVMGLCPQHNLLFNDLTVYEHLILIGGLKGSSLTDVKEEATNLLNVLKLDKKKNSMVSSLSGGMKRKLCLAMAVIGHSQVLILDEPTAGMDPESQREVWSLLHKWRGTKTILISTHYMDEADALADWIAIMANGEKQCFGTPMELKDQFKTGYHLSLMMISMEKLNEINRIIQEVIPKAKLKECHGNNVIYILPIEDKRCFAELLNVLGAKKDEFDINNISINITTLEDVFLSSRKEIEPSFDSDEYTKTDLNLPTFKPSTFLPLLLKRFYFLCEKPLPYIIPIVFTLALTILTIYLGQKPTTSSGGQQMSVNLELDIYGRTGVFYSSSVEPDADRKSIALVEKLKNIYQKEAFIHKSATIEVNNTSEGIINKGKQNLPYYKKHMIVAAEFNATKDDIRVNAMYSHFAVHGAPISLNLILNSIAKAHLGEDYSISMSNIPLKKMNQVTSSEESEVDVGLLWLIIFPLGLAFLIASFIVFPHMELSTGFIQLQIMCGASSFKYWLSNFLFDFVFYIMSTFLIVCITWSLTFICEWKDFSSSICPLPIIMIFHGLSSIPFVYLFTRFKTAASGYAILLIVSLLSGVILTTIVIALEESKDDYYLKTAEVLRYIFLALFPQFGVSYVSINYSRKVVKNFNWYAMSAQKRRAVCRFHENPCCFGDTTPACILHKDYFMNEEYGIWNDLVIMIIPCFLYLIANIFLNSEYYKMVEEELNKLIYRRTSSSESLTKKDMLYTVNLTKYIKGEKIVKAVQFEVGRGKCYGLLGVNGAGKTTTFRMLTKEIMKSDGRSAVFKNGMGNVEDQESSTYLQQIGYCPQNNCLNFALTARQLLKIFAYFRGYDYKHLDHVSNHFLKMMQLESLADKPCGLYSGGNKRKLCLALALMGYPPNIFLDEPTNGVDPVSRRIFWSIIKDMQTRKKLTFLLTSHSMQECEALCTKLGIMKDGQLECNDTIPQLKKKYHTGFTVKLKLMEKKPNENGKNQDNVSFQTETRRSKRSNGEDLPDSIELKVKTITPNGNEKSTKIFDGINSVNYVKHVMETKWNGILKDEHPGLLHYHIKSMDSLKNMMSELFEDMENLKSECSLIEDYIVTETTVEDVFLTVAKADSSNSSSNLTSKTSSTKGSTSSSDKGSKNPSKKNSKSSSEASSKSYNIV</sequence>
<dbReference type="InterPro" id="IPR056264">
    <property type="entry name" value="R2_ABCA1-4-like"/>
</dbReference>
<feature type="transmembrane region" description="Helical" evidence="11">
    <location>
        <begin position="228"/>
        <end position="249"/>
    </location>
</feature>
<dbReference type="GO" id="GO:0005319">
    <property type="term" value="F:lipid transporter activity"/>
    <property type="evidence" value="ECO:0007669"/>
    <property type="project" value="TreeGrafter"/>
</dbReference>
<protein>
    <recommendedName>
        <fullName evidence="12">ABC transporter domain-containing protein</fullName>
    </recommendedName>
</protein>
<keyword evidence="9 11" id="KW-0472">Membrane</keyword>
<feature type="transmembrane region" description="Helical" evidence="11">
    <location>
        <begin position="21"/>
        <end position="42"/>
    </location>
</feature>
<keyword evidence="8 11" id="KW-1133">Transmembrane helix</keyword>
<feature type="compositionally biased region" description="Low complexity" evidence="10">
    <location>
        <begin position="1665"/>
        <end position="1686"/>
    </location>
</feature>
<dbReference type="CDD" id="cd03263">
    <property type="entry name" value="ABC_subfamily_A"/>
    <property type="match status" value="2"/>
</dbReference>
<evidence type="ECO:0000313" key="13">
    <source>
        <dbReference type="EMBL" id="KAK9880473.1"/>
    </source>
</evidence>
<keyword evidence="14" id="KW-1185">Reference proteome</keyword>
<feature type="compositionally biased region" description="Low complexity" evidence="10">
    <location>
        <begin position="1698"/>
        <end position="1711"/>
    </location>
</feature>
<feature type="domain" description="ABC transporter" evidence="12">
    <location>
        <begin position="1291"/>
        <end position="1526"/>
    </location>
</feature>
<dbReference type="Pfam" id="PF12698">
    <property type="entry name" value="ABC2_membrane_3"/>
    <property type="match status" value="2"/>
</dbReference>
<feature type="transmembrane region" description="Helical" evidence="11">
    <location>
        <begin position="836"/>
        <end position="856"/>
    </location>
</feature>
<dbReference type="SUPFAM" id="SSF52540">
    <property type="entry name" value="P-loop containing nucleoside triphosphate hydrolases"/>
    <property type="match status" value="2"/>
</dbReference>
<feature type="transmembrane region" description="Helical" evidence="11">
    <location>
        <begin position="312"/>
        <end position="331"/>
    </location>
</feature>
<comment type="similarity">
    <text evidence="2">Belongs to the ABC transporter superfamily. ABCA family.</text>
</comment>
<feature type="domain" description="ABC transporter" evidence="12">
    <location>
        <begin position="487"/>
        <end position="716"/>
    </location>
</feature>
<dbReference type="InterPro" id="IPR003439">
    <property type="entry name" value="ABC_transporter-like_ATP-bd"/>
</dbReference>
<name>A0AAW1UIY8_9CUCU</name>
<feature type="transmembrane region" description="Helical" evidence="11">
    <location>
        <begin position="338"/>
        <end position="355"/>
    </location>
</feature>
<dbReference type="GO" id="GO:0016887">
    <property type="term" value="F:ATP hydrolysis activity"/>
    <property type="evidence" value="ECO:0007669"/>
    <property type="project" value="InterPro"/>
</dbReference>
<dbReference type="GO" id="GO:0140359">
    <property type="term" value="F:ABC-type transporter activity"/>
    <property type="evidence" value="ECO:0007669"/>
    <property type="project" value="InterPro"/>
</dbReference>
<evidence type="ECO:0000256" key="3">
    <source>
        <dbReference type="ARBA" id="ARBA00022448"/>
    </source>
</evidence>
<feature type="region of interest" description="Disordered" evidence="10">
    <location>
        <begin position="1529"/>
        <end position="1559"/>
    </location>
</feature>
<dbReference type="FunFam" id="3.40.50.300:FF:000933">
    <property type="entry name" value="ABC transporter A family member 7"/>
    <property type="match status" value="1"/>
</dbReference>
<evidence type="ECO:0000256" key="6">
    <source>
        <dbReference type="ARBA" id="ARBA00022741"/>
    </source>
</evidence>
<dbReference type="InterPro" id="IPR003593">
    <property type="entry name" value="AAA+_ATPase"/>
</dbReference>
<evidence type="ECO:0000256" key="4">
    <source>
        <dbReference type="ARBA" id="ARBA00022692"/>
    </source>
</evidence>
<dbReference type="Gene3D" id="3.40.50.300">
    <property type="entry name" value="P-loop containing nucleotide triphosphate hydrolases"/>
    <property type="match status" value="2"/>
</dbReference>
<dbReference type="InterPro" id="IPR027417">
    <property type="entry name" value="P-loop_NTPase"/>
</dbReference>
<organism evidence="13 14">
    <name type="scientific">Henosepilachna vigintioctopunctata</name>
    <dbReference type="NCBI Taxonomy" id="420089"/>
    <lineage>
        <taxon>Eukaryota</taxon>
        <taxon>Metazoa</taxon>
        <taxon>Ecdysozoa</taxon>
        <taxon>Arthropoda</taxon>
        <taxon>Hexapoda</taxon>
        <taxon>Insecta</taxon>
        <taxon>Pterygota</taxon>
        <taxon>Neoptera</taxon>
        <taxon>Endopterygota</taxon>
        <taxon>Coleoptera</taxon>
        <taxon>Polyphaga</taxon>
        <taxon>Cucujiformia</taxon>
        <taxon>Coccinelloidea</taxon>
        <taxon>Coccinellidae</taxon>
        <taxon>Epilachninae</taxon>
        <taxon>Epilachnini</taxon>
        <taxon>Henosepilachna</taxon>
    </lineage>
</organism>
<dbReference type="InterPro" id="IPR017871">
    <property type="entry name" value="ABC_transporter-like_CS"/>
</dbReference>
<comment type="subcellular location">
    <subcellularLocation>
        <location evidence="1">Membrane</location>
        <topology evidence="1">Multi-pass membrane protein</topology>
    </subcellularLocation>
</comment>
<dbReference type="PANTHER" id="PTHR19229">
    <property type="entry name" value="ATP-BINDING CASSETTE TRANSPORTER SUBFAMILY A ABCA"/>
    <property type="match status" value="1"/>
</dbReference>
<evidence type="ECO:0000259" key="12">
    <source>
        <dbReference type="PROSITE" id="PS50893"/>
    </source>
</evidence>
<feature type="transmembrane region" description="Helical" evidence="11">
    <location>
        <begin position="1165"/>
        <end position="1184"/>
    </location>
</feature>
<keyword evidence="7" id="KW-0067">ATP-binding</keyword>
<feature type="transmembrane region" description="Helical" evidence="11">
    <location>
        <begin position="1017"/>
        <end position="1037"/>
    </location>
</feature>
<dbReference type="InterPro" id="IPR026082">
    <property type="entry name" value="ABCA"/>
</dbReference>
<dbReference type="Proteomes" id="UP001431783">
    <property type="component" value="Unassembled WGS sequence"/>
</dbReference>
<feature type="transmembrane region" description="Helical" evidence="11">
    <location>
        <begin position="419"/>
        <end position="441"/>
    </location>
</feature>
<evidence type="ECO:0000256" key="8">
    <source>
        <dbReference type="ARBA" id="ARBA00022989"/>
    </source>
</evidence>
<dbReference type="GO" id="GO:0016020">
    <property type="term" value="C:membrane"/>
    <property type="evidence" value="ECO:0007669"/>
    <property type="project" value="UniProtKB-SubCell"/>
</dbReference>
<keyword evidence="5" id="KW-0677">Repeat</keyword>
<gene>
    <name evidence="13" type="ORF">WA026_011717</name>
</gene>
<dbReference type="GO" id="GO:0005524">
    <property type="term" value="F:ATP binding"/>
    <property type="evidence" value="ECO:0007669"/>
    <property type="project" value="UniProtKB-KW"/>
</dbReference>
<dbReference type="PROSITE" id="PS00211">
    <property type="entry name" value="ABC_TRANSPORTER_1"/>
    <property type="match status" value="2"/>
</dbReference>
<feature type="transmembrane region" description="Helical" evidence="11">
    <location>
        <begin position="1069"/>
        <end position="1090"/>
    </location>
</feature>
<dbReference type="PROSITE" id="PS50893">
    <property type="entry name" value="ABC_TRANSPORTER_2"/>
    <property type="match status" value="2"/>
</dbReference>
<feature type="transmembrane region" description="Helical" evidence="11">
    <location>
        <begin position="270"/>
        <end position="292"/>
    </location>
</feature>
<keyword evidence="4 11" id="KW-0812">Transmembrane</keyword>
<accession>A0AAW1UIY8</accession>
<evidence type="ECO:0000256" key="5">
    <source>
        <dbReference type="ARBA" id="ARBA00022737"/>
    </source>
</evidence>
<evidence type="ECO:0000256" key="9">
    <source>
        <dbReference type="ARBA" id="ARBA00023136"/>
    </source>
</evidence>
<keyword evidence="3" id="KW-0813">Transport</keyword>
<proteinExistence type="inferred from homology"/>
<feature type="region of interest" description="Disordered" evidence="10">
    <location>
        <begin position="1665"/>
        <end position="1711"/>
    </location>
</feature>
<dbReference type="Pfam" id="PF00005">
    <property type="entry name" value="ABC_tran"/>
    <property type="match status" value="2"/>
</dbReference>
<feature type="transmembrane region" description="Helical" evidence="11">
    <location>
        <begin position="1102"/>
        <end position="1121"/>
    </location>
</feature>